<dbReference type="EMBL" id="GDKF01007397">
    <property type="protein sequence ID" value="JAT71225.1"/>
    <property type="molecule type" value="Transcribed_RNA"/>
</dbReference>
<sequence>SISRTFIACRMSQLCSVTSTASPRGCRVETEACSTSSRTHALSHRPCRSSAAGLYSTTRKLKHGVRREAERGGIEPHRPAGAGLAPDCVPIQAPTPCARSGRWLAQGAVAGMASLIIPSGQALAAGAGFVPSGLLESVLVSSLGAVACARGAWESPCSSMQGPGKSRFPQDMPAASCWVPPRLPGSDTHPTPASPCTPPSAAHDGVAGPAGPAGLCHGHVVRGVHPPVPHPAPAPGLRPALRHAHRSAVHPGRQLPGGHRHLLHRARRGPALGGAPDGRRHHVPAGAARAAAARGHRAGQVLAAGRDHPAPAHDAHRPLQRFELHAGPDPPALHALRAGLRPRSRLLGLLLRVAGRRLPLPPAPRRVPRCALRRPAGAGGGILWGRGACCPGARPGGRRLPARGLRASQGRSRQGQSGAGPAGGAP</sequence>
<protein>
    <submittedName>
        <fullName evidence="2">Uncharacterized protein</fullName>
    </submittedName>
</protein>
<feature type="non-terminal residue" evidence="2">
    <location>
        <position position="1"/>
    </location>
</feature>
<gene>
    <name evidence="2" type="ORF">g.2515</name>
</gene>
<accession>A0A1D1ZWW2</accession>
<organism evidence="2">
    <name type="scientific">Auxenochlorella protothecoides</name>
    <name type="common">Green microalga</name>
    <name type="synonym">Chlorella protothecoides</name>
    <dbReference type="NCBI Taxonomy" id="3075"/>
    <lineage>
        <taxon>Eukaryota</taxon>
        <taxon>Viridiplantae</taxon>
        <taxon>Chlorophyta</taxon>
        <taxon>core chlorophytes</taxon>
        <taxon>Trebouxiophyceae</taxon>
        <taxon>Chlorellales</taxon>
        <taxon>Chlorellaceae</taxon>
        <taxon>Auxenochlorella</taxon>
    </lineage>
</organism>
<evidence type="ECO:0000256" key="1">
    <source>
        <dbReference type="SAM" id="MobiDB-lite"/>
    </source>
</evidence>
<feature type="region of interest" description="Disordered" evidence="1">
    <location>
        <begin position="185"/>
        <end position="205"/>
    </location>
</feature>
<feature type="compositionally biased region" description="Low complexity" evidence="1">
    <location>
        <begin position="402"/>
        <end position="416"/>
    </location>
</feature>
<evidence type="ECO:0000313" key="2">
    <source>
        <dbReference type="EMBL" id="JAT71225.1"/>
    </source>
</evidence>
<feature type="region of interest" description="Disordered" evidence="1">
    <location>
        <begin position="393"/>
        <end position="426"/>
    </location>
</feature>
<name>A0A1D1ZWW2_AUXPR</name>
<proteinExistence type="predicted"/>
<dbReference type="AlphaFoldDB" id="A0A1D1ZWW2"/>
<feature type="compositionally biased region" description="Gly residues" evidence="1">
    <location>
        <begin position="417"/>
        <end position="426"/>
    </location>
</feature>
<reference evidence="2" key="1">
    <citation type="submission" date="2015-08" db="EMBL/GenBank/DDBJ databases">
        <authorList>
            <person name="Babu N.S."/>
            <person name="Beckwith C.J."/>
            <person name="Beseler K.G."/>
            <person name="Brison A."/>
            <person name="Carone J.V."/>
            <person name="Caskin T.P."/>
            <person name="Diamond M."/>
            <person name="Durham M.E."/>
            <person name="Foxe J.M."/>
            <person name="Go M."/>
            <person name="Henderson B.A."/>
            <person name="Jones I.B."/>
            <person name="McGettigan J.A."/>
            <person name="Micheletti S.J."/>
            <person name="Nasrallah M.E."/>
            <person name="Ortiz D."/>
            <person name="Piller C.R."/>
            <person name="Privatt S.R."/>
            <person name="Schneider S.L."/>
            <person name="Sharp S."/>
            <person name="Smith T.C."/>
            <person name="Stanton J.D."/>
            <person name="Ullery H.E."/>
            <person name="Wilson R.J."/>
            <person name="Serrano M.G."/>
            <person name="Buck G."/>
            <person name="Lee V."/>
            <person name="Wang Y."/>
            <person name="Carvalho R."/>
            <person name="Voegtly L."/>
            <person name="Shi R."/>
            <person name="Duckworth R."/>
            <person name="Johnson A."/>
            <person name="Loviza R."/>
            <person name="Walstead R."/>
            <person name="Shah Z."/>
            <person name="Kiflezghi M."/>
            <person name="Wade K."/>
            <person name="Ball S.L."/>
            <person name="Bradley K.W."/>
            <person name="Asai D.J."/>
            <person name="Bowman C.A."/>
            <person name="Russell D.A."/>
            <person name="Pope W.H."/>
            <person name="Jacobs-Sera D."/>
            <person name="Hendrix R.W."/>
            <person name="Hatfull G.F."/>
        </authorList>
    </citation>
    <scope>NUCLEOTIDE SEQUENCE</scope>
</reference>